<comment type="subcellular location">
    <subcellularLocation>
        <location evidence="4">Cytoplasm</location>
    </subcellularLocation>
</comment>
<dbReference type="Gene3D" id="3.90.950.10">
    <property type="match status" value="1"/>
</dbReference>
<gene>
    <name evidence="5" type="ORF">EM6_1753</name>
</gene>
<keyword evidence="2 4" id="KW-0378">Hydrolase</keyword>
<dbReference type="AlphaFoldDB" id="A0A3G9G347"/>
<comment type="function">
    <text evidence="4">Nucleoside triphosphate pyrophosphatase. May have a dual role in cell division arrest and in preventing the incorporation of modified nucleotides into cellular nucleic acids.</text>
</comment>
<evidence type="ECO:0000256" key="3">
    <source>
        <dbReference type="ARBA" id="ARBA00023080"/>
    </source>
</evidence>
<protein>
    <recommendedName>
        <fullName evidence="4">Nucleoside triphosphate pyrophosphatase</fullName>
        <ecNumber evidence="4">3.6.1.9</ecNumber>
    </recommendedName>
    <alternativeName>
        <fullName evidence="4">Nucleotide pyrophosphatase</fullName>
        <shortName evidence="4">Nucleotide PPase</shortName>
    </alternativeName>
</protein>
<accession>A0A3G9G347</accession>
<dbReference type="PANTHER" id="PTHR43213:SF5">
    <property type="entry name" value="BIFUNCTIONAL DTTP_UTP PYROPHOSPHATASE_METHYLTRANSFERASE PROTEIN-RELATED"/>
    <property type="match status" value="1"/>
</dbReference>
<dbReference type="Proteomes" id="UP000278756">
    <property type="component" value="Chromosome 1"/>
</dbReference>
<evidence type="ECO:0000313" key="6">
    <source>
        <dbReference type="Proteomes" id="UP000278756"/>
    </source>
</evidence>
<proteinExistence type="inferred from homology"/>
<dbReference type="OrthoDB" id="9813962at2"/>
<name>A0A3G9G347_9CAUL</name>
<comment type="catalytic activity">
    <reaction evidence="4">
        <text>a 2'-deoxyribonucleoside 5'-triphosphate + H2O = a 2'-deoxyribonucleoside 5'-phosphate + diphosphate + H(+)</text>
        <dbReference type="Rhea" id="RHEA:44644"/>
        <dbReference type="ChEBI" id="CHEBI:15377"/>
        <dbReference type="ChEBI" id="CHEBI:15378"/>
        <dbReference type="ChEBI" id="CHEBI:33019"/>
        <dbReference type="ChEBI" id="CHEBI:61560"/>
        <dbReference type="ChEBI" id="CHEBI:65317"/>
        <dbReference type="EC" id="3.6.1.9"/>
    </reaction>
</comment>
<evidence type="ECO:0000256" key="2">
    <source>
        <dbReference type="ARBA" id="ARBA00022801"/>
    </source>
</evidence>
<evidence type="ECO:0000256" key="1">
    <source>
        <dbReference type="ARBA" id="ARBA00001968"/>
    </source>
</evidence>
<reference evidence="6" key="1">
    <citation type="journal article" date="2017" name="Biotechnol. Biofuels">
        <title>Evaluation of environmental bacterial communities as a factor affecting the growth of duckweed Lemna minor.</title>
        <authorList>
            <person name="Ishizawa H."/>
            <person name="Kuroda M."/>
            <person name="Morikawa M."/>
            <person name="Ike M."/>
        </authorList>
    </citation>
    <scope>NUCLEOTIDE SEQUENCE [LARGE SCALE GENOMIC DNA]</scope>
    <source>
        <strain evidence="6">M6</strain>
    </source>
</reference>
<dbReference type="InterPro" id="IPR029001">
    <property type="entry name" value="ITPase-like_fam"/>
</dbReference>
<dbReference type="GO" id="GO:0047429">
    <property type="term" value="F:nucleoside triphosphate diphosphatase activity"/>
    <property type="evidence" value="ECO:0007669"/>
    <property type="project" value="UniProtKB-EC"/>
</dbReference>
<comment type="caution">
    <text evidence="4">Lacks conserved residue(s) required for the propagation of feature annotation.</text>
</comment>
<reference evidence="6" key="2">
    <citation type="journal article" date="2017" name="Plant Physiol. Biochem.">
        <title>Differential oxidative and antioxidative response of duckweed Lemna minor toward plant growth promoting/inhibiting bacteria.</title>
        <authorList>
            <person name="Ishizawa H."/>
            <person name="Kuroda M."/>
            <person name="Morikawa M."/>
            <person name="Ike M."/>
        </authorList>
    </citation>
    <scope>NUCLEOTIDE SEQUENCE [LARGE SCALE GENOMIC DNA]</scope>
    <source>
        <strain evidence="6">M6</strain>
    </source>
</reference>
<dbReference type="InterPro" id="IPR003697">
    <property type="entry name" value="Maf-like"/>
</dbReference>
<keyword evidence="4" id="KW-0963">Cytoplasm</keyword>
<evidence type="ECO:0000313" key="5">
    <source>
        <dbReference type="EMBL" id="BBF81157.1"/>
    </source>
</evidence>
<dbReference type="RefSeq" id="WP_126422032.1">
    <property type="nucleotide sequence ID" value="NZ_AP018827.1"/>
</dbReference>
<comment type="similarity">
    <text evidence="4">Belongs to the Maf family.</text>
</comment>
<dbReference type="EC" id="3.6.1.9" evidence="4"/>
<comment type="catalytic activity">
    <reaction evidence="4">
        <text>a ribonucleoside 5'-triphosphate + H2O = a ribonucleoside 5'-phosphate + diphosphate + H(+)</text>
        <dbReference type="Rhea" id="RHEA:23996"/>
        <dbReference type="ChEBI" id="CHEBI:15377"/>
        <dbReference type="ChEBI" id="CHEBI:15378"/>
        <dbReference type="ChEBI" id="CHEBI:33019"/>
        <dbReference type="ChEBI" id="CHEBI:58043"/>
        <dbReference type="ChEBI" id="CHEBI:61557"/>
        <dbReference type="EC" id="3.6.1.9"/>
    </reaction>
</comment>
<dbReference type="SUPFAM" id="SSF52972">
    <property type="entry name" value="ITPase-like"/>
    <property type="match status" value="1"/>
</dbReference>
<dbReference type="GO" id="GO:0009117">
    <property type="term" value="P:nucleotide metabolic process"/>
    <property type="evidence" value="ECO:0007669"/>
    <property type="project" value="UniProtKB-KW"/>
</dbReference>
<dbReference type="PANTHER" id="PTHR43213">
    <property type="entry name" value="BIFUNCTIONAL DTTP/UTP PYROPHOSPHATASE/METHYLTRANSFERASE PROTEIN-RELATED"/>
    <property type="match status" value="1"/>
</dbReference>
<feature type="active site" description="Proton acceptor" evidence="4">
    <location>
        <position position="79"/>
    </location>
</feature>
<evidence type="ECO:0000256" key="4">
    <source>
        <dbReference type="HAMAP-Rule" id="MF_00528"/>
    </source>
</evidence>
<dbReference type="HAMAP" id="MF_00528">
    <property type="entry name" value="Maf"/>
    <property type="match status" value="1"/>
</dbReference>
<dbReference type="GO" id="GO:0005737">
    <property type="term" value="C:cytoplasm"/>
    <property type="evidence" value="ECO:0007669"/>
    <property type="project" value="UniProtKB-SubCell"/>
</dbReference>
<comment type="cofactor">
    <cofactor evidence="1 4">
        <name>a divalent metal cation</name>
        <dbReference type="ChEBI" id="CHEBI:60240"/>
    </cofactor>
</comment>
<dbReference type="PIRSF" id="PIRSF006305">
    <property type="entry name" value="Maf"/>
    <property type="match status" value="1"/>
</dbReference>
<dbReference type="Pfam" id="PF02545">
    <property type="entry name" value="Maf"/>
    <property type="match status" value="1"/>
</dbReference>
<organism evidence="5 6">
    <name type="scientific">Asticcacaulis excentricus</name>
    <dbReference type="NCBI Taxonomy" id="78587"/>
    <lineage>
        <taxon>Bacteria</taxon>
        <taxon>Pseudomonadati</taxon>
        <taxon>Pseudomonadota</taxon>
        <taxon>Alphaproteobacteria</taxon>
        <taxon>Caulobacterales</taxon>
        <taxon>Caulobacteraceae</taxon>
        <taxon>Asticcacaulis</taxon>
    </lineage>
</organism>
<dbReference type="EMBL" id="AP018827">
    <property type="protein sequence ID" value="BBF81157.1"/>
    <property type="molecule type" value="Genomic_DNA"/>
</dbReference>
<sequence length="202" mass="22102">MTLSAPPPLILASGSRIRTTLLTNCGLSFTKIPADIDEDRIKDDCLFRGFTPKAVALKLAQEKALHVSRAQAGLVIGADSVLQLDKELISKQKTLADAADLLRRFSGKTHYLHSAVAVAQNGQLLWSYADTADLSVRRLSEDFITHYIETAGEDILSSVGCYMLEAHGVHLFDSIKGDYFTVLGLPLLPLLAQLRHYEIIPA</sequence>
<keyword evidence="3 4" id="KW-0546">Nucleotide metabolism</keyword>